<feature type="region of interest" description="Disordered" evidence="1">
    <location>
        <begin position="301"/>
        <end position="328"/>
    </location>
</feature>
<reference evidence="3 4" key="1">
    <citation type="submission" date="2019-12" db="EMBL/GenBank/DDBJ databases">
        <title>Lactobacillus hilgardii FLUB.</title>
        <authorList>
            <person name="Gustaw K."/>
        </authorList>
    </citation>
    <scope>NUCLEOTIDE SEQUENCE [LARGE SCALE GENOMIC DNA]</scope>
    <source>
        <strain evidence="3 4">FLUB</strain>
    </source>
</reference>
<evidence type="ECO:0000256" key="1">
    <source>
        <dbReference type="SAM" id="MobiDB-lite"/>
    </source>
</evidence>
<sequence length="555" mass="56780">MTNNFKKSLFVGLAALSFVAAAGTANTQASAKSYAKVTSNKALTSDATTRNVNWTGSSALYTKAGTLKGAKVVATTTTLKNLSSSTSSQQNVRAYRVATTNRGSVYYKVVTFNGNYRGWIYGGKSTSSFAGGLTSYATTTTASSAPSSSATFTLANPGSASTSSLAYNDPAWSQYKVGRATVDGKVVSDTSVYSGAQFTVTKAAYTTREGSDALWYQISAAPASSASTSSSTSSASSSASSSSASASSAAQSAAAQLNGKWVKASDLKATSASSSSSSSAAFDADTSVKVQYRNTSTGNLVSDASSTWTTSSSNSKQGESVYNSGSSFKDSTGRDLGAYIVNAGAPSGYAFTTTDGAAASSNGTTTNLNVSPTLSNATFGTTITVDVVPVAAGTKVSYNYVNSDGGLTSLSASDFALGYPGLTTSQQSADLPSGGSTTGSFKLSDYFASSGKFETALDNSNTKVTLDNKNLYTDTSSGQQVSLLGQSTGFFGSNVPGSDNWRYFYVYDATSTASNNASSLTNGSTVKVVLHRYVTQVSVNSKDTSINANTNYIAK</sequence>
<feature type="compositionally biased region" description="Polar residues" evidence="1">
    <location>
        <begin position="316"/>
        <end position="328"/>
    </location>
</feature>
<gene>
    <name evidence="3" type="ORF">GQR93_04620</name>
</gene>
<dbReference type="Proteomes" id="UP000465035">
    <property type="component" value="Chromosome"/>
</dbReference>
<proteinExistence type="predicted"/>
<accession>A0A6P1E761</accession>
<dbReference type="EMBL" id="CP047121">
    <property type="protein sequence ID" value="QHB51552.1"/>
    <property type="molecule type" value="Genomic_DNA"/>
</dbReference>
<dbReference type="AlphaFoldDB" id="A0A6P1E761"/>
<evidence type="ECO:0000256" key="2">
    <source>
        <dbReference type="SAM" id="SignalP"/>
    </source>
</evidence>
<name>A0A6P1E761_LENHI</name>
<keyword evidence="2" id="KW-0732">Signal</keyword>
<feature type="signal peptide" evidence="2">
    <location>
        <begin position="1"/>
        <end position="22"/>
    </location>
</feature>
<evidence type="ECO:0000313" key="4">
    <source>
        <dbReference type="Proteomes" id="UP000465035"/>
    </source>
</evidence>
<evidence type="ECO:0008006" key="5">
    <source>
        <dbReference type="Google" id="ProtNLM"/>
    </source>
</evidence>
<dbReference type="GeneID" id="69057637"/>
<feature type="chain" id="PRO_5038625582" description="S-layer protein" evidence="2">
    <location>
        <begin position="23"/>
        <end position="555"/>
    </location>
</feature>
<evidence type="ECO:0000313" key="3">
    <source>
        <dbReference type="EMBL" id="QHB51552.1"/>
    </source>
</evidence>
<feature type="compositionally biased region" description="Low complexity" evidence="1">
    <location>
        <begin position="302"/>
        <end position="315"/>
    </location>
</feature>
<organism evidence="3 4">
    <name type="scientific">Lentilactobacillus hilgardii</name>
    <name type="common">Lactobacillus hilgardii</name>
    <dbReference type="NCBI Taxonomy" id="1588"/>
    <lineage>
        <taxon>Bacteria</taxon>
        <taxon>Bacillati</taxon>
        <taxon>Bacillota</taxon>
        <taxon>Bacilli</taxon>
        <taxon>Lactobacillales</taxon>
        <taxon>Lactobacillaceae</taxon>
        <taxon>Lentilactobacillus</taxon>
    </lineage>
</organism>
<dbReference type="RefSeq" id="WP_003552781.1">
    <property type="nucleotide sequence ID" value="NZ_CABKOL010000106.1"/>
</dbReference>
<protein>
    <recommendedName>
        <fullName evidence="5">S-layer protein</fullName>
    </recommendedName>
</protein>